<dbReference type="Pfam" id="PF03259">
    <property type="entry name" value="Robl_LC7"/>
    <property type="match status" value="1"/>
</dbReference>
<dbReference type="Proteomes" id="UP000050509">
    <property type="component" value="Unassembled WGS sequence"/>
</dbReference>
<dbReference type="SUPFAM" id="SSF103196">
    <property type="entry name" value="Roadblock/LC7 domain"/>
    <property type="match status" value="1"/>
</dbReference>
<protein>
    <submittedName>
        <fullName evidence="2">Dynein regulation protein LC7</fullName>
    </submittedName>
</protein>
<gene>
    <name evidence="2" type="ORF">SE17_08140</name>
</gene>
<keyword evidence="3" id="KW-1185">Reference proteome</keyword>
<accession>A0A0P9DD42</accession>
<dbReference type="InterPro" id="IPR004942">
    <property type="entry name" value="Roadblock/LAMTOR2_dom"/>
</dbReference>
<evidence type="ECO:0000259" key="1">
    <source>
        <dbReference type="SMART" id="SM00960"/>
    </source>
</evidence>
<name>A0A0P9DD42_9CHLR</name>
<dbReference type="Gene3D" id="3.30.450.30">
    <property type="entry name" value="Dynein light chain 2a, cytoplasmic"/>
    <property type="match status" value="1"/>
</dbReference>
<evidence type="ECO:0000313" key="2">
    <source>
        <dbReference type="EMBL" id="KPV53696.1"/>
    </source>
</evidence>
<dbReference type="EMBL" id="LJCR01000200">
    <property type="protein sequence ID" value="KPV53696.1"/>
    <property type="molecule type" value="Genomic_DNA"/>
</dbReference>
<feature type="domain" description="Roadblock/LAMTOR2" evidence="1">
    <location>
        <begin position="8"/>
        <end position="99"/>
    </location>
</feature>
<reference evidence="2 3" key="1">
    <citation type="submission" date="2015-09" db="EMBL/GenBank/DDBJ databases">
        <title>Draft genome sequence of Kouleothrix aurantiaca JCM 19913.</title>
        <authorList>
            <person name="Hemp J."/>
        </authorList>
    </citation>
    <scope>NUCLEOTIDE SEQUENCE [LARGE SCALE GENOMIC DNA]</scope>
    <source>
        <strain evidence="2 3">COM-B</strain>
    </source>
</reference>
<organism evidence="2 3">
    <name type="scientific">Kouleothrix aurantiaca</name>
    <dbReference type="NCBI Taxonomy" id="186479"/>
    <lineage>
        <taxon>Bacteria</taxon>
        <taxon>Bacillati</taxon>
        <taxon>Chloroflexota</taxon>
        <taxon>Chloroflexia</taxon>
        <taxon>Chloroflexales</taxon>
        <taxon>Roseiflexineae</taxon>
        <taxon>Roseiflexaceae</taxon>
        <taxon>Kouleothrix</taxon>
    </lineage>
</organism>
<dbReference type="AlphaFoldDB" id="A0A0P9DD42"/>
<dbReference type="SMART" id="SM00960">
    <property type="entry name" value="Robl_LC7"/>
    <property type="match status" value="1"/>
</dbReference>
<comment type="caution">
    <text evidence="2">The sequence shown here is derived from an EMBL/GenBank/DDBJ whole genome shotgun (WGS) entry which is preliminary data.</text>
</comment>
<sequence>MATRQEQVLSILERLSAQGGADISGSVAVSMDGIVLASRMSSDINADRVGAVAATMVGVSRRVSTELKMGATEEAILKSNAGLFIVLPAGNQAMLAVNLKQGANLGMVRIEARDAATAISQIIL</sequence>
<proteinExistence type="predicted"/>
<evidence type="ECO:0000313" key="3">
    <source>
        <dbReference type="Proteomes" id="UP000050509"/>
    </source>
</evidence>